<evidence type="ECO:0000256" key="10">
    <source>
        <dbReference type="ARBA" id="ARBA00034269"/>
    </source>
</evidence>
<keyword evidence="7 12" id="KW-1133">Transmembrane helix</keyword>
<keyword evidence="3" id="KW-0813">Transport</keyword>
<protein>
    <submittedName>
        <fullName evidence="13">Magnesium and cobalt transport protein CorA</fullName>
    </submittedName>
</protein>
<evidence type="ECO:0000256" key="2">
    <source>
        <dbReference type="ARBA" id="ARBA00009765"/>
    </source>
</evidence>
<comment type="subcellular location">
    <subcellularLocation>
        <location evidence="1">Cell membrane</location>
        <topology evidence="1">Multi-pass membrane protein</topology>
    </subcellularLocation>
</comment>
<keyword evidence="8" id="KW-0406">Ion transport</keyword>
<evidence type="ECO:0000256" key="7">
    <source>
        <dbReference type="ARBA" id="ARBA00022989"/>
    </source>
</evidence>
<evidence type="ECO:0000256" key="1">
    <source>
        <dbReference type="ARBA" id="ARBA00004651"/>
    </source>
</evidence>
<dbReference type="SUPFAM" id="SSF144083">
    <property type="entry name" value="Magnesium transport protein CorA, transmembrane region"/>
    <property type="match status" value="1"/>
</dbReference>
<proteinExistence type="inferred from homology"/>
<keyword evidence="4" id="KW-1003">Cell membrane</keyword>
<evidence type="ECO:0000256" key="4">
    <source>
        <dbReference type="ARBA" id="ARBA00022475"/>
    </source>
</evidence>
<keyword evidence="5 12" id="KW-0812">Transmembrane</keyword>
<dbReference type="GO" id="GO:0015095">
    <property type="term" value="F:magnesium ion transmembrane transporter activity"/>
    <property type="evidence" value="ECO:0007669"/>
    <property type="project" value="TreeGrafter"/>
</dbReference>
<name>A0A6J4TWP6_9SPHN</name>
<dbReference type="SUPFAM" id="SSF143865">
    <property type="entry name" value="CorA soluble domain-like"/>
    <property type="match status" value="1"/>
</dbReference>
<dbReference type="InterPro" id="IPR002523">
    <property type="entry name" value="MgTranspt_CorA/ZnTranspt_ZntB"/>
</dbReference>
<gene>
    <name evidence="13" type="ORF">AVDCRST_MAG91-3082</name>
</gene>
<comment type="function">
    <text evidence="11">Mediates influx of magnesium ions. Alternates between open and closed states. Activated by low cytoplasmic Mg(2+) levels. Inactive when cytoplasmic Mg(2+) levels are high.</text>
</comment>
<dbReference type="PANTHER" id="PTHR47685:SF1">
    <property type="entry name" value="MAGNESIUM TRANSPORT PROTEIN CORA"/>
    <property type="match status" value="1"/>
</dbReference>
<dbReference type="GO" id="GO:0015087">
    <property type="term" value="F:cobalt ion transmembrane transporter activity"/>
    <property type="evidence" value="ECO:0007669"/>
    <property type="project" value="TreeGrafter"/>
</dbReference>
<keyword evidence="6" id="KW-0460">Magnesium</keyword>
<evidence type="ECO:0000256" key="5">
    <source>
        <dbReference type="ARBA" id="ARBA00022692"/>
    </source>
</evidence>
<comment type="similarity">
    <text evidence="2">Belongs to the CorA metal ion transporter (MIT) (TC 1.A.35) family.</text>
</comment>
<dbReference type="GO" id="GO:0015099">
    <property type="term" value="F:nickel cation transmembrane transporter activity"/>
    <property type="evidence" value="ECO:0007669"/>
    <property type="project" value="TreeGrafter"/>
</dbReference>
<dbReference type="Gene3D" id="1.20.58.340">
    <property type="entry name" value="Magnesium transport protein CorA, transmembrane region"/>
    <property type="match status" value="1"/>
</dbReference>
<evidence type="ECO:0000313" key="13">
    <source>
        <dbReference type="EMBL" id="CAA9532381.1"/>
    </source>
</evidence>
<evidence type="ECO:0000256" key="9">
    <source>
        <dbReference type="ARBA" id="ARBA00023136"/>
    </source>
</evidence>
<sequence length="323" mass="35955">MSNNHAPPNLAARGALRDDLHLPDWRRLQHDDARGLAAAASDLGCVFPTPEEGFEEDENFIYLPVSVLIRPPYGREGEEEMRQETIVFALGEDSLVTLEPRGGYAPFNRAPQILKRRPDMSRGAHGIMYALLQATNSAGHQIVEYASTALEQMNTQIHAVTAGVDADGREVTSDDIAQSLNDLNQKEELISRIQEGQLLLERAARYLRLEADASEGSLREQLDMLISDIGSVKEHAGFEHDKVRYLQQSVTASLNAKQNQVVKVFTIITAVFLPPTLIASLYGMNFAVMPELSWEWGFTVTIGMTLGAALLPLWYIKRKGWLR</sequence>
<dbReference type="AlphaFoldDB" id="A0A6J4TWP6"/>
<comment type="catalytic activity">
    <reaction evidence="10">
        <text>Mg(2+)(in) = Mg(2+)(out)</text>
        <dbReference type="Rhea" id="RHEA:29827"/>
        <dbReference type="ChEBI" id="CHEBI:18420"/>
    </reaction>
</comment>
<dbReference type="GO" id="GO:0005886">
    <property type="term" value="C:plasma membrane"/>
    <property type="evidence" value="ECO:0007669"/>
    <property type="project" value="UniProtKB-SubCell"/>
</dbReference>
<dbReference type="InterPro" id="IPR045861">
    <property type="entry name" value="CorA_cytoplasmic_dom"/>
</dbReference>
<evidence type="ECO:0000256" key="12">
    <source>
        <dbReference type="SAM" id="Phobius"/>
    </source>
</evidence>
<evidence type="ECO:0000256" key="8">
    <source>
        <dbReference type="ARBA" id="ARBA00023065"/>
    </source>
</evidence>
<feature type="transmembrane region" description="Helical" evidence="12">
    <location>
        <begin position="264"/>
        <end position="284"/>
    </location>
</feature>
<dbReference type="Pfam" id="PF01544">
    <property type="entry name" value="CorA"/>
    <property type="match status" value="1"/>
</dbReference>
<dbReference type="FunFam" id="1.20.58.340:FF:000004">
    <property type="entry name" value="Magnesium transport protein CorA"/>
    <property type="match status" value="1"/>
</dbReference>
<dbReference type="InterPro" id="IPR045863">
    <property type="entry name" value="CorA_TM1_TM2"/>
</dbReference>
<feature type="transmembrane region" description="Helical" evidence="12">
    <location>
        <begin position="296"/>
        <end position="316"/>
    </location>
</feature>
<reference evidence="13" key="1">
    <citation type="submission" date="2020-02" db="EMBL/GenBank/DDBJ databases">
        <authorList>
            <person name="Meier V. D."/>
        </authorList>
    </citation>
    <scope>NUCLEOTIDE SEQUENCE</scope>
    <source>
        <strain evidence="13">AVDCRST_MAG91</strain>
    </source>
</reference>
<organism evidence="13">
    <name type="scientific">uncultured Sphingomonadaceae bacterium</name>
    <dbReference type="NCBI Taxonomy" id="169976"/>
    <lineage>
        <taxon>Bacteria</taxon>
        <taxon>Pseudomonadati</taxon>
        <taxon>Pseudomonadota</taxon>
        <taxon>Alphaproteobacteria</taxon>
        <taxon>Sphingomonadales</taxon>
        <taxon>Sphingomonadaceae</taxon>
        <taxon>environmental samples</taxon>
    </lineage>
</organism>
<dbReference type="InterPro" id="IPR050829">
    <property type="entry name" value="CorA_MIT"/>
</dbReference>
<keyword evidence="9 12" id="KW-0472">Membrane</keyword>
<evidence type="ECO:0000256" key="3">
    <source>
        <dbReference type="ARBA" id="ARBA00022448"/>
    </source>
</evidence>
<dbReference type="EMBL" id="CADCVX010000536">
    <property type="protein sequence ID" value="CAA9532381.1"/>
    <property type="molecule type" value="Genomic_DNA"/>
</dbReference>
<dbReference type="PANTHER" id="PTHR47685">
    <property type="entry name" value="MAGNESIUM TRANSPORT PROTEIN CORA"/>
    <property type="match status" value="1"/>
</dbReference>
<evidence type="ECO:0000256" key="11">
    <source>
        <dbReference type="ARBA" id="ARBA00045497"/>
    </source>
</evidence>
<accession>A0A6J4TWP6</accession>
<evidence type="ECO:0000256" key="6">
    <source>
        <dbReference type="ARBA" id="ARBA00022842"/>
    </source>
</evidence>